<dbReference type="InterPro" id="IPR013783">
    <property type="entry name" value="Ig-like_fold"/>
</dbReference>
<dbReference type="EMBL" id="JAPWTK010000001">
    <property type="protein sequence ID" value="KAJ8963193.1"/>
    <property type="molecule type" value="Genomic_DNA"/>
</dbReference>
<feature type="region of interest" description="Disordered" evidence="1">
    <location>
        <begin position="54"/>
        <end position="74"/>
    </location>
</feature>
<proteinExistence type="predicted"/>
<feature type="compositionally biased region" description="Low complexity" evidence="1">
    <location>
        <begin position="385"/>
        <end position="406"/>
    </location>
</feature>
<dbReference type="InterPro" id="IPR054090">
    <property type="entry name" value="Cep192_Spd-2-like_dom"/>
</dbReference>
<dbReference type="Pfam" id="PF22073">
    <property type="entry name" value="Cep192_D4"/>
    <property type="match status" value="1"/>
</dbReference>
<reference evidence="3" key="1">
    <citation type="journal article" date="2023" name="Insect Mol. Biol.">
        <title>Genome sequencing provides insights into the evolution of gene families encoding plant cell wall-degrading enzymes in longhorned beetles.</title>
        <authorList>
            <person name="Shin N.R."/>
            <person name="Okamura Y."/>
            <person name="Kirsch R."/>
            <person name="Pauchet Y."/>
        </authorList>
    </citation>
    <scope>NUCLEOTIDE SEQUENCE</scope>
    <source>
        <strain evidence="3">AMC_N1</strain>
    </source>
</reference>
<comment type="caution">
    <text evidence="3">The sequence shown here is derived from an EMBL/GenBank/DDBJ whole genome shotgun (WGS) entry which is preliminary data.</text>
</comment>
<dbReference type="Gene3D" id="2.60.40.10">
    <property type="entry name" value="Immunoglobulins"/>
    <property type="match status" value="1"/>
</dbReference>
<evidence type="ECO:0000256" key="1">
    <source>
        <dbReference type="SAM" id="MobiDB-lite"/>
    </source>
</evidence>
<evidence type="ECO:0000313" key="4">
    <source>
        <dbReference type="Proteomes" id="UP001162162"/>
    </source>
</evidence>
<feature type="compositionally biased region" description="Polar residues" evidence="1">
    <location>
        <begin position="56"/>
        <end position="74"/>
    </location>
</feature>
<accession>A0AAV8ZG59</accession>
<feature type="domain" description="Cep192/Spd-2-like" evidence="2">
    <location>
        <begin position="409"/>
        <end position="523"/>
    </location>
</feature>
<dbReference type="AlphaFoldDB" id="A0AAV8ZG59"/>
<dbReference type="Proteomes" id="UP001162162">
    <property type="component" value="Unassembled WGS sequence"/>
</dbReference>
<evidence type="ECO:0000313" key="3">
    <source>
        <dbReference type="EMBL" id="KAJ8963193.1"/>
    </source>
</evidence>
<feature type="region of interest" description="Disordered" evidence="1">
    <location>
        <begin position="121"/>
        <end position="140"/>
    </location>
</feature>
<gene>
    <name evidence="3" type="ORF">NQ318_018659</name>
</gene>
<keyword evidence="4" id="KW-1185">Reference proteome</keyword>
<name>A0AAV8ZG59_9CUCU</name>
<protein>
    <recommendedName>
        <fullName evidence="2">Cep192/Spd-2-like domain-containing protein</fullName>
    </recommendedName>
</protein>
<organism evidence="3 4">
    <name type="scientific">Aromia moschata</name>
    <dbReference type="NCBI Taxonomy" id="1265417"/>
    <lineage>
        <taxon>Eukaryota</taxon>
        <taxon>Metazoa</taxon>
        <taxon>Ecdysozoa</taxon>
        <taxon>Arthropoda</taxon>
        <taxon>Hexapoda</taxon>
        <taxon>Insecta</taxon>
        <taxon>Pterygota</taxon>
        <taxon>Neoptera</taxon>
        <taxon>Endopterygota</taxon>
        <taxon>Coleoptera</taxon>
        <taxon>Polyphaga</taxon>
        <taxon>Cucujiformia</taxon>
        <taxon>Chrysomeloidea</taxon>
        <taxon>Cerambycidae</taxon>
        <taxon>Cerambycinae</taxon>
        <taxon>Callichromatini</taxon>
        <taxon>Aromia</taxon>
    </lineage>
</organism>
<sequence>MDENHSEFVDKTVLNTPKPTACSTVDRSLHKRKQYHFKQLSSADLENSLGLLPFNQADTSSGQNENGMSDVSHQLQQQRLLANSSLQRANKVASIPSRYLRPNNINTSSVSNLNLTADSTVSESDLLKTPKDTSTPRTSIMSNSFADNKSRLSLGQSMAQLSYKIGNTDISIDNFVKEFQSAMKNLDKEGNPEGQSNVFRPAEEATSMLLADEMSWRRQNDIPISENFAQNTSTDVSVGKVSVGAFFQQRSDTLSDFQAAVSPEKERTPVPLIDSSTSFSQEIEQNKNQAKTNNSLSISAIQKFLAQTEDTPRKVTNYLFSQGNKLDDKENYHNSLPVSKNSSYTSNYSENDAMKCIVADKENIQCNEQLIVPGPIETSTRSENRASSTAPTQTSSRSSSALTSLPNGKLPIESTKAELIWGCVKVDRCVTQEFLLRNRTPKRLCLQMSVSGHEFKIRKDSRQDSDPLTAAKIMLHPHESRPVIVSFIPTKIGAAMDELVFTSLDPNLQQTKKQCVRLFGYGGYGKLDFYNLTKDTTGKFWLSLGEVGRTKYHYENFLPRTFSHLQTSPCLPIFFVLIPNEEKEILITYIPTADDHKSSQQSFFSNALVADIGTLLVVSGTEVNRGRLRRLCRKCVERGLTVEPVSNILKETIKNEIMPADLLVLKENPGAIKEILKFFTRNEIVLTLEQDPEQTIMPQFPDESAMFHSICQDNTIVSLERTQLESSCKLEPSVIILTPPTKMRDTLFLISRLTKFYISKLPVIPRVWSWCLQAGQYGPARK</sequence>
<evidence type="ECO:0000259" key="2">
    <source>
        <dbReference type="Pfam" id="PF22073"/>
    </source>
</evidence>
<feature type="region of interest" description="Disordered" evidence="1">
    <location>
        <begin position="373"/>
        <end position="407"/>
    </location>
</feature>